<dbReference type="PANTHER" id="PTHR22777">
    <property type="entry name" value="HEMOLYSIN-RELATED"/>
    <property type="match status" value="1"/>
</dbReference>
<dbReference type="InterPro" id="IPR016169">
    <property type="entry name" value="FAD-bd_PCMH_sub2"/>
</dbReference>
<dbReference type="GO" id="GO:0050660">
    <property type="term" value="F:flavin adenine dinucleotide binding"/>
    <property type="evidence" value="ECO:0007669"/>
    <property type="project" value="InterPro"/>
</dbReference>
<protein>
    <recommendedName>
        <fullName evidence="4">CBS domain-containing protein</fullName>
    </recommendedName>
</protein>
<gene>
    <name evidence="5" type="ORF">CH333_02250</name>
</gene>
<dbReference type="PANTHER" id="PTHR22777:SF17">
    <property type="entry name" value="UPF0053 PROTEIN SLL0260"/>
    <property type="match status" value="1"/>
</dbReference>
<dbReference type="Gene3D" id="3.10.580.10">
    <property type="entry name" value="CBS-domain"/>
    <property type="match status" value="1"/>
</dbReference>
<dbReference type="EMBL" id="NOZQ01000045">
    <property type="protein sequence ID" value="OYD16889.1"/>
    <property type="molecule type" value="Genomic_DNA"/>
</dbReference>
<dbReference type="Gene3D" id="3.30.465.10">
    <property type="match status" value="1"/>
</dbReference>
<dbReference type="InterPro" id="IPR000644">
    <property type="entry name" value="CBS_dom"/>
</dbReference>
<accession>A0A235BXL8</accession>
<dbReference type="InterPro" id="IPR044751">
    <property type="entry name" value="Ion_transp-like_CBS"/>
</dbReference>
<name>A0A235BXL8_UNCW3</name>
<keyword evidence="2 3" id="KW-0129">CBS domain</keyword>
<dbReference type="FunFam" id="3.10.580.10:FF:000002">
    <property type="entry name" value="Magnesium/cobalt efflux protein CorC"/>
    <property type="match status" value="1"/>
</dbReference>
<evidence type="ECO:0000313" key="5">
    <source>
        <dbReference type="EMBL" id="OYD16889.1"/>
    </source>
</evidence>
<organism evidence="5 6">
    <name type="scientific">candidate division WOR-3 bacterium JGI_Cruoil_03_44_89</name>
    <dbReference type="NCBI Taxonomy" id="1973748"/>
    <lineage>
        <taxon>Bacteria</taxon>
        <taxon>Bacteria division WOR-3</taxon>
    </lineage>
</organism>
<dbReference type="Pfam" id="PF00571">
    <property type="entry name" value="CBS"/>
    <property type="match status" value="2"/>
</dbReference>
<dbReference type="SUPFAM" id="SSF54631">
    <property type="entry name" value="CBS-domain pair"/>
    <property type="match status" value="1"/>
</dbReference>
<dbReference type="InterPro" id="IPR036318">
    <property type="entry name" value="FAD-bd_PCMH-like_sf"/>
</dbReference>
<dbReference type="InterPro" id="IPR046342">
    <property type="entry name" value="CBS_dom_sf"/>
</dbReference>
<evidence type="ECO:0000313" key="6">
    <source>
        <dbReference type="Proteomes" id="UP000215215"/>
    </source>
</evidence>
<dbReference type="PROSITE" id="PS51371">
    <property type="entry name" value="CBS"/>
    <property type="match status" value="2"/>
</dbReference>
<feature type="domain" description="CBS" evidence="4">
    <location>
        <begin position="59"/>
        <end position="118"/>
    </location>
</feature>
<dbReference type="GO" id="GO:0005886">
    <property type="term" value="C:plasma membrane"/>
    <property type="evidence" value="ECO:0007669"/>
    <property type="project" value="TreeGrafter"/>
</dbReference>
<proteinExistence type="predicted"/>
<dbReference type="Proteomes" id="UP000215215">
    <property type="component" value="Unassembled WGS sequence"/>
</dbReference>
<evidence type="ECO:0000256" key="3">
    <source>
        <dbReference type="PROSITE-ProRule" id="PRU00703"/>
    </source>
</evidence>
<reference evidence="5 6" key="1">
    <citation type="submission" date="2017-07" db="EMBL/GenBank/DDBJ databases">
        <title>Recovery of genomes from metagenomes via a dereplication, aggregation, and scoring strategy.</title>
        <authorList>
            <person name="Sieber C.M."/>
            <person name="Probst A.J."/>
            <person name="Sharrar A."/>
            <person name="Thomas B.C."/>
            <person name="Hess M."/>
            <person name="Tringe S.G."/>
            <person name="Banfield J.F."/>
        </authorList>
    </citation>
    <scope>NUCLEOTIDE SEQUENCE [LARGE SCALE GENOMIC DNA]</scope>
    <source>
        <strain evidence="5">JGI_Cruoil_03_44_89</strain>
    </source>
</reference>
<dbReference type="AlphaFoldDB" id="A0A235BXL8"/>
<dbReference type="SMART" id="SM01091">
    <property type="entry name" value="CorC_HlyC"/>
    <property type="match status" value="1"/>
</dbReference>
<dbReference type="CDD" id="cd04590">
    <property type="entry name" value="CBS_pair_CorC_HlyC_assoc"/>
    <property type="match status" value="1"/>
</dbReference>
<evidence type="ECO:0000256" key="2">
    <source>
        <dbReference type="ARBA" id="ARBA00023122"/>
    </source>
</evidence>
<keyword evidence="1" id="KW-0677">Repeat</keyword>
<dbReference type="SUPFAM" id="SSF56176">
    <property type="entry name" value="FAD-binding/transporter-associated domain-like"/>
    <property type="match status" value="1"/>
</dbReference>
<dbReference type="Pfam" id="PF03471">
    <property type="entry name" value="CorC_HlyC"/>
    <property type="match status" value="1"/>
</dbReference>
<evidence type="ECO:0000256" key="1">
    <source>
        <dbReference type="ARBA" id="ARBA00022737"/>
    </source>
</evidence>
<sequence>MGIVDFIKKRLLHRTHPESEDEIKEFIKMGEEGGLITEDEETMIERVFELGDKEVAEIMVPRVEMITGNVQKSVQDVRNLMVMSGFSRIPIWYESIDDVIGVAHAKDILRFRGKLKDTSIVEVVRLPYFILDTKPVVEAMKELKSAHVSIAIVTDEHAGVCGLVTMEDIVEEIVGELQDEFDKDVFLYKRLKGGSFLFNARIELDEFNKLLGTQFKEEDVNTLAGLLCRRLERIPSKGETFVIDGVQFKIISATDQRIHKVIVRKSP</sequence>
<comment type="caution">
    <text evidence="5">The sequence shown here is derived from an EMBL/GenBank/DDBJ whole genome shotgun (WGS) entry which is preliminary data.</text>
</comment>
<feature type="domain" description="CBS" evidence="4">
    <location>
        <begin position="120"/>
        <end position="180"/>
    </location>
</feature>
<dbReference type="InterPro" id="IPR005170">
    <property type="entry name" value="Transptr-assoc_dom"/>
</dbReference>
<evidence type="ECO:0000259" key="4">
    <source>
        <dbReference type="PROSITE" id="PS51371"/>
    </source>
</evidence>